<proteinExistence type="predicted"/>
<gene>
    <name evidence="2" type="ORF">AVDCRST_MAG55-2853</name>
</gene>
<sequence length="126" mass="14077">ALLGDRRPGPRQQRQLPLLLRGRPRRVAARRRALLQGTGAARLRLRGRGGPRPLPQRGLLRRRADGSHRARRGRPGLAALRLRGAERRGAARHRPHPPRLRAPPRRQTRADAGRGARPRRGCGDGM</sequence>
<dbReference type="AlphaFoldDB" id="A0A6J4QC11"/>
<dbReference type="EMBL" id="CADCUZ010000142">
    <property type="protein sequence ID" value="CAA9433819.1"/>
    <property type="molecule type" value="Genomic_DNA"/>
</dbReference>
<feature type="region of interest" description="Disordered" evidence="1">
    <location>
        <begin position="38"/>
        <end position="126"/>
    </location>
</feature>
<organism evidence="2">
    <name type="scientific">uncultured Rubrobacteraceae bacterium</name>
    <dbReference type="NCBI Taxonomy" id="349277"/>
    <lineage>
        <taxon>Bacteria</taxon>
        <taxon>Bacillati</taxon>
        <taxon>Actinomycetota</taxon>
        <taxon>Rubrobacteria</taxon>
        <taxon>Rubrobacterales</taxon>
        <taxon>Rubrobacteraceae</taxon>
        <taxon>environmental samples</taxon>
    </lineage>
</organism>
<evidence type="ECO:0000313" key="2">
    <source>
        <dbReference type="EMBL" id="CAA9433819.1"/>
    </source>
</evidence>
<feature type="region of interest" description="Disordered" evidence="1">
    <location>
        <begin position="1"/>
        <end position="24"/>
    </location>
</feature>
<name>A0A6J4QC11_9ACTN</name>
<reference evidence="2" key="1">
    <citation type="submission" date="2020-02" db="EMBL/GenBank/DDBJ databases">
        <authorList>
            <person name="Meier V. D."/>
        </authorList>
    </citation>
    <scope>NUCLEOTIDE SEQUENCE</scope>
    <source>
        <strain evidence="2">AVDCRST_MAG55</strain>
    </source>
</reference>
<accession>A0A6J4QC11</accession>
<feature type="compositionally biased region" description="Low complexity" evidence="1">
    <location>
        <begin position="10"/>
        <end position="21"/>
    </location>
</feature>
<feature type="non-terminal residue" evidence="2">
    <location>
        <position position="1"/>
    </location>
</feature>
<evidence type="ECO:0000256" key="1">
    <source>
        <dbReference type="SAM" id="MobiDB-lite"/>
    </source>
</evidence>
<feature type="non-terminal residue" evidence="2">
    <location>
        <position position="126"/>
    </location>
</feature>
<feature type="compositionally biased region" description="Basic residues" evidence="1">
    <location>
        <begin position="90"/>
        <end position="107"/>
    </location>
</feature>
<protein>
    <submittedName>
        <fullName evidence="2">4-hydroxybenzoyl-CoA thioesterase family active site</fullName>
    </submittedName>
</protein>